<sequence length="135" mass="15056">MKKIIITLLTVAAITASCKNEEKPVEKEVEETTTLKANPINRNTLLQGEYIYTEEAAVLKGNSFIYGVKLDSMAQVLANQVESFKREDYDMVPVIVKGLISKNPNKEGWEEIVEIKEIIKVSEPTSEAAIKVKGE</sequence>
<dbReference type="EMBL" id="FQYY01000005">
    <property type="protein sequence ID" value="SHI87586.1"/>
    <property type="molecule type" value="Genomic_DNA"/>
</dbReference>
<keyword evidence="2" id="KW-1185">Reference proteome</keyword>
<dbReference type="AlphaFoldDB" id="A0A1M6EQA6"/>
<dbReference type="OrthoDB" id="1143948at2"/>
<evidence type="ECO:0000313" key="2">
    <source>
        <dbReference type="Proteomes" id="UP000184225"/>
    </source>
</evidence>
<evidence type="ECO:0000313" key="1">
    <source>
        <dbReference type="EMBL" id="SHI87586.1"/>
    </source>
</evidence>
<reference evidence="1 2" key="1">
    <citation type="submission" date="2016-11" db="EMBL/GenBank/DDBJ databases">
        <authorList>
            <person name="Jaros S."/>
            <person name="Januszkiewicz K."/>
            <person name="Wedrychowicz H."/>
        </authorList>
    </citation>
    <scope>NUCLEOTIDE SEQUENCE [LARGE SCALE GENOMIC DNA]</scope>
    <source>
        <strain evidence="1 2">DSM 21425</strain>
    </source>
</reference>
<organism evidence="1 2">
    <name type="scientific">Mesonia phycicola</name>
    <dbReference type="NCBI Taxonomy" id="579105"/>
    <lineage>
        <taxon>Bacteria</taxon>
        <taxon>Pseudomonadati</taxon>
        <taxon>Bacteroidota</taxon>
        <taxon>Flavobacteriia</taxon>
        <taxon>Flavobacteriales</taxon>
        <taxon>Flavobacteriaceae</taxon>
        <taxon>Mesonia</taxon>
    </lineage>
</organism>
<name>A0A1M6EQA6_9FLAO</name>
<gene>
    <name evidence="1" type="ORF">SAMN04488096_105202</name>
</gene>
<accession>A0A1M6EQA6</accession>
<evidence type="ECO:0008006" key="3">
    <source>
        <dbReference type="Google" id="ProtNLM"/>
    </source>
</evidence>
<protein>
    <recommendedName>
        <fullName evidence="3">NlpE C-terminal OB domain-containing protein</fullName>
    </recommendedName>
</protein>
<dbReference type="STRING" id="579105.SAMN04488096_105202"/>
<dbReference type="RefSeq" id="WP_073150601.1">
    <property type="nucleotide sequence ID" value="NZ_FQYY01000005.1"/>
</dbReference>
<dbReference type="Proteomes" id="UP000184225">
    <property type="component" value="Unassembled WGS sequence"/>
</dbReference>
<proteinExistence type="predicted"/>
<dbReference type="PROSITE" id="PS51257">
    <property type="entry name" value="PROKAR_LIPOPROTEIN"/>
    <property type="match status" value="1"/>
</dbReference>